<proteinExistence type="predicted"/>
<sequence length="23" mass="2603">MADVPELLGDPMSVYTRNMDNAY</sequence>
<protein>
    <submittedName>
        <fullName evidence="1">Uncharacterized protein</fullName>
    </submittedName>
</protein>
<accession>A0A0A9ES81</accession>
<reference evidence="1" key="2">
    <citation type="journal article" date="2015" name="Data Brief">
        <title>Shoot transcriptome of the giant reed, Arundo donax.</title>
        <authorList>
            <person name="Barrero R.A."/>
            <person name="Guerrero F.D."/>
            <person name="Moolhuijzen P."/>
            <person name="Goolsby J.A."/>
            <person name="Tidwell J."/>
            <person name="Bellgard S.E."/>
            <person name="Bellgard M.I."/>
        </authorList>
    </citation>
    <scope>NUCLEOTIDE SEQUENCE</scope>
    <source>
        <tissue evidence="1">Shoot tissue taken approximately 20 cm above the soil surface</tissue>
    </source>
</reference>
<reference evidence="1" key="1">
    <citation type="submission" date="2014-09" db="EMBL/GenBank/DDBJ databases">
        <authorList>
            <person name="Magalhaes I.L.F."/>
            <person name="Oliveira U."/>
            <person name="Santos F.R."/>
            <person name="Vidigal T.H.D.A."/>
            <person name="Brescovit A.D."/>
            <person name="Santos A.J."/>
        </authorList>
    </citation>
    <scope>NUCLEOTIDE SEQUENCE</scope>
    <source>
        <tissue evidence="1">Shoot tissue taken approximately 20 cm above the soil surface</tissue>
    </source>
</reference>
<dbReference type="AlphaFoldDB" id="A0A0A9ES81"/>
<evidence type="ECO:0000313" key="1">
    <source>
        <dbReference type="EMBL" id="JAE01869.1"/>
    </source>
</evidence>
<name>A0A0A9ES81_ARUDO</name>
<organism evidence="1">
    <name type="scientific">Arundo donax</name>
    <name type="common">Giant reed</name>
    <name type="synonym">Donax arundinaceus</name>
    <dbReference type="NCBI Taxonomy" id="35708"/>
    <lineage>
        <taxon>Eukaryota</taxon>
        <taxon>Viridiplantae</taxon>
        <taxon>Streptophyta</taxon>
        <taxon>Embryophyta</taxon>
        <taxon>Tracheophyta</taxon>
        <taxon>Spermatophyta</taxon>
        <taxon>Magnoliopsida</taxon>
        <taxon>Liliopsida</taxon>
        <taxon>Poales</taxon>
        <taxon>Poaceae</taxon>
        <taxon>PACMAD clade</taxon>
        <taxon>Arundinoideae</taxon>
        <taxon>Arundineae</taxon>
        <taxon>Arundo</taxon>
    </lineage>
</organism>
<dbReference type="EMBL" id="GBRH01196027">
    <property type="protein sequence ID" value="JAE01869.1"/>
    <property type="molecule type" value="Transcribed_RNA"/>
</dbReference>